<evidence type="ECO:0000313" key="3">
    <source>
        <dbReference type="Proteomes" id="UP000824120"/>
    </source>
</evidence>
<keyword evidence="3" id="KW-1185">Reference proteome</keyword>
<organism evidence="2 3">
    <name type="scientific">Solanum commersonii</name>
    <name type="common">Commerson's wild potato</name>
    <name type="synonym">Commerson's nightshade</name>
    <dbReference type="NCBI Taxonomy" id="4109"/>
    <lineage>
        <taxon>Eukaryota</taxon>
        <taxon>Viridiplantae</taxon>
        <taxon>Streptophyta</taxon>
        <taxon>Embryophyta</taxon>
        <taxon>Tracheophyta</taxon>
        <taxon>Spermatophyta</taxon>
        <taxon>Magnoliopsida</taxon>
        <taxon>eudicotyledons</taxon>
        <taxon>Gunneridae</taxon>
        <taxon>Pentapetalae</taxon>
        <taxon>asterids</taxon>
        <taxon>lamiids</taxon>
        <taxon>Solanales</taxon>
        <taxon>Solanaceae</taxon>
        <taxon>Solanoideae</taxon>
        <taxon>Solaneae</taxon>
        <taxon>Solanum</taxon>
    </lineage>
</organism>
<dbReference type="Proteomes" id="UP000824120">
    <property type="component" value="Chromosome 1"/>
</dbReference>
<feature type="compositionally biased region" description="Basic and acidic residues" evidence="1">
    <location>
        <begin position="162"/>
        <end position="174"/>
    </location>
</feature>
<gene>
    <name evidence="2" type="ORF">H5410_002338</name>
</gene>
<feature type="region of interest" description="Disordered" evidence="1">
    <location>
        <begin position="85"/>
        <end position="104"/>
    </location>
</feature>
<accession>A0A9J6B1G6</accession>
<reference evidence="2 3" key="1">
    <citation type="submission" date="2020-09" db="EMBL/GenBank/DDBJ databases">
        <title>De no assembly of potato wild relative species, Solanum commersonii.</title>
        <authorList>
            <person name="Cho K."/>
        </authorList>
    </citation>
    <scope>NUCLEOTIDE SEQUENCE [LARGE SCALE GENOMIC DNA]</scope>
    <source>
        <strain evidence="2">LZ3.2</strain>
        <tissue evidence="2">Leaf</tissue>
    </source>
</reference>
<dbReference type="EMBL" id="JACXVP010000001">
    <property type="protein sequence ID" value="KAG5630621.1"/>
    <property type="molecule type" value="Genomic_DNA"/>
</dbReference>
<evidence type="ECO:0000313" key="2">
    <source>
        <dbReference type="EMBL" id="KAG5630621.1"/>
    </source>
</evidence>
<dbReference type="AlphaFoldDB" id="A0A9J6B1G6"/>
<protein>
    <submittedName>
        <fullName evidence="2">Uncharacterized protein</fullName>
    </submittedName>
</protein>
<comment type="caution">
    <text evidence="2">The sequence shown here is derived from an EMBL/GenBank/DDBJ whole genome shotgun (WGS) entry which is preliminary data.</text>
</comment>
<evidence type="ECO:0000256" key="1">
    <source>
        <dbReference type="SAM" id="MobiDB-lite"/>
    </source>
</evidence>
<feature type="region of interest" description="Disordered" evidence="1">
    <location>
        <begin position="142"/>
        <end position="197"/>
    </location>
</feature>
<sequence>MRSLKLSFINKKLDIKQFETLHSCLALCGGTSLRQFPKIINNYKKWNPSYLCLFLPLSKTSKIVARRLEARVEWGGLGARRLEARGGSGHHGRGQGWGRGSSGHDASRLREWGWGASGHDASRLGMGFGGLMARQGWGWGPRGTARRGVGRRGDSGTASRSGPRERRLEARGWDRGASWHNASRLGVGLGSGTMPRD</sequence>
<proteinExistence type="predicted"/>
<name>A0A9J6B1G6_SOLCO</name>